<dbReference type="Proteomes" id="UP000291831">
    <property type="component" value="Unassembled WGS sequence"/>
</dbReference>
<proteinExistence type="predicted"/>
<dbReference type="InterPro" id="IPR016024">
    <property type="entry name" value="ARM-type_fold"/>
</dbReference>
<sequence length="1321" mass="151313">MTTSYREAHEIQEELSYHKIENSSAIKEHRINMIQVGVSLMPAPSGGLPSILCPAANHVNKLKSALTLALQDNWANVVVFPEISVPVESLQELMTLSYDKINSRPKEAGWCLVCLPIEHLPLSKFEELVDELTEHECFIAGDNSLNKENVCGHLLEEIPKTDQSDAFVNVSVLLAFSQPGSDEKGCYFFQPKRFPYPGERTPKSGRFVRGARSYLLEIGGINFLTSICFDFIAQPPGKGTFLSDLIQKIQETFGNLDYLLLPQCNDDPLNVNFNRAIVDLYHRSQEKRKTMRVLSPNVAYITMLDSQTEASHSWFITCPFGHALPPLGIIDKNLISSFKNPSTNEIIIDAPALGHYARRLRLSANGEWLLNLSLPPAEDLLMCEGPTAPLPPHRGEVYEWRDSKWQKKDAELFQRDCRYAERFPGLHVLVELAKWVQENIGGRNTYTPSYAEFTDERVCLPKDDQKKVLSLVNESNDVLIKGEKACGKTVFGLSIAFDWISNMNGKCLFFDFKDLELDEMQFIEDAKKDIEWVLNIHNPLLIVLDNVHTNDAVAQKLLKHIQELRGTGQQVQALLIGRDSQEHPTERVTLLDNELLVPIELKATEEAFICVAMRLSQRNGISCNYTSPQAKKWIRECGDDLIVFATTFDPLRPDALDQASISNMVRRRYIIPAETQEGGRDAFFDLCALSSLDINTEDSKIWGQYVEVLFPQFIEDGTVLRVPMITGNPRAYCRLFHPSLGELILRVENHFSSRATQKFWIGRALDLCHRHPFLVPLIYYRLASGRYGNVADFNQWCEKVNNESGLIERAVCHDPGYTVRMLRRGELNFSWDRLQELPTSEGYDVLLESLAWTSAGVVVLFLKYLDDLELQKESQDILTELLKNEEFKTRLARTPPDNVVSFLKYLDDRRLQPKIQDIFTELMKNEEFKTRFAWTSAGVVVLFLKYLDDLELQKESQDILTELLKNEEFKTRLARTPPDNVVSFLKYLDDRRLQPKIQDIFTELMKNEEFKTRFAWTSAGVVVLFLKYLDDLELQKESQDILTELLKNEEFKTRLARTPPDNVVSFLKYLDDLELQKESQDILTELLENEEFKTRLARTPPDNVVSFLKYLDDLELQKESQDILTELLENEEFEEKLFSSPPDAQGALLAYLSGTGNREFAQKMLDNTWNRLDLASFEHHISRWHSNNLAGFRGAIRNSRLSIASELWTALIKKIKSSPYIPPIPDPDYPQDMLLNKTVYELTGLLTHLNRTTRRYKLNCVFKSLIVDEKKLQTWIKSLSPQDVTLFHETVVELRLNIPPDSWELLSASTHNTSAGTNPES</sequence>
<accession>A0A8B3RZV1</accession>
<feature type="coiled-coil region" evidence="1">
    <location>
        <begin position="1070"/>
        <end position="1131"/>
    </location>
</feature>
<comment type="caution">
    <text evidence="2">The sequence shown here is derived from an EMBL/GenBank/DDBJ whole genome shotgun (WGS) entry which is preliminary data.</text>
</comment>
<protein>
    <submittedName>
        <fullName evidence="2">Uncharacterized protein</fullName>
    </submittedName>
</protein>
<organism evidence="2 3">
    <name type="scientific">Candidatus Argoarchaeum ethanivorans</name>
    <dbReference type="NCBI Taxonomy" id="2608793"/>
    <lineage>
        <taxon>Archaea</taxon>
        <taxon>Methanobacteriati</taxon>
        <taxon>Methanobacteriota</taxon>
        <taxon>Stenosarchaea group</taxon>
        <taxon>Methanomicrobia</taxon>
        <taxon>Methanosarcinales</taxon>
        <taxon>Methanosarcinales incertae sedis</taxon>
        <taxon>GOM Arc I cluster</taxon>
        <taxon>Candidatus Argoarchaeum</taxon>
    </lineage>
</organism>
<dbReference type="SUPFAM" id="SSF52540">
    <property type="entry name" value="P-loop containing nucleoside triphosphate hydrolases"/>
    <property type="match status" value="1"/>
</dbReference>
<evidence type="ECO:0000313" key="3">
    <source>
        <dbReference type="Proteomes" id="UP000291831"/>
    </source>
</evidence>
<dbReference type="SUPFAM" id="SSF48371">
    <property type="entry name" value="ARM repeat"/>
    <property type="match status" value="1"/>
</dbReference>
<dbReference type="InterPro" id="IPR027417">
    <property type="entry name" value="P-loop_NTPase"/>
</dbReference>
<dbReference type="EMBL" id="RPGO01000040">
    <property type="protein sequence ID" value="RZB28598.1"/>
    <property type="molecule type" value="Genomic_DNA"/>
</dbReference>
<evidence type="ECO:0000256" key="1">
    <source>
        <dbReference type="SAM" id="Coils"/>
    </source>
</evidence>
<name>A0A8B3RZV1_9EURY</name>
<reference evidence="3" key="1">
    <citation type="submission" date="2019-01" db="EMBL/GenBank/DDBJ databases">
        <title>Anaerobic oxidation of ethane by archaea from a marine hydrocarbon seep.</title>
        <authorList>
            <person name="Musat F."/>
        </authorList>
    </citation>
    <scope>NUCLEOTIDE SEQUENCE [LARGE SCALE GENOMIC DNA]</scope>
</reference>
<keyword evidence="1" id="KW-0175">Coiled coil</keyword>
<evidence type="ECO:0000313" key="2">
    <source>
        <dbReference type="EMBL" id="RZB28598.1"/>
    </source>
</evidence>
<gene>
    <name evidence="2" type="ORF">AEth_01858</name>
</gene>